<evidence type="ECO:0000313" key="2">
    <source>
        <dbReference type="EMBL" id="JAD90014.1"/>
    </source>
</evidence>
<protein>
    <submittedName>
        <fullName evidence="2">Uncharacterized protein</fullName>
    </submittedName>
</protein>
<reference evidence="2" key="1">
    <citation type="submission" date="2014-09" db="EMBL/GenBank/DDBJ databases">
        <authorList>
            <person name="Magalhaes I.L.F."/>
            <person name="Oliveira U."/>
            <person name="Santos F.R."/>
            <person name="Vidigal T.H.D.A."/>
            <person name="Brescovit A.D."/>
            <person name="Santos A.J."/>
        </authorList>
    </citation>
    <scope>NUCLEOTIDE SEQUENCE</scope>
    <source>
        <tissue evidence="2">Shoot tissue taken approximately 20 cm above the soil surface</tissue>
    </source>
</reference>
<accession>A0A0A9DN45</accession>
<dbReference type="AlphaFoldDB" id="A0A0A9DN45"/>
<sequence>MVLMFKKMTESSLEFGLPFFPLGRMYFSCTFPSLFWGLVSNNSLYVFLKRSLKTLKMKPCQNVLRKALQV</sequence>
<keyword evidence="1" id="KW-0812">Transmembrane</keyword>
<dbReference type="EMBL" id="GBRH01207881">
    <property type="protein sequence ID" value="JAD90014.1"/>
    <property type="molecule type" value="Transcribed_RNA"/>
</dbReference>
<keyword evidence="1" id="KW-1133">Transmembrane helix</keyword>
<proteinExistence type="predicted"/>
<feature type="transmembrane region" description="Helical" evidence="1">
    <location>
        <begin position="25"/>
        <end position="48"/>
    </location>
</feature>
<name>A0A0A9DN45_ARUDO</name>
<evidence type="ECO:0000256" key="1">
    <source>
        <dbReference type="SAM" id="Phobius"/>
    </source>
</evidence>
<keyword evidence="1" id="KW-0472">Membrane</keyword>
<organism evidence="2">
    <name type="scientific">Arundo donax</name>
    <name type="common">Giant reed</name>
    <name type="synonym">Donax arundinaceus</name>
    <dbReference type="NCBI Taxonomy" id="35708"/>
    <lineage>
        <taxon>Eukaryota</taxon>
        <taxon>Viridiplantae</taxon>
        <taxon>Streptophyta</taxon>
        <taxon>Embryophyta</taxon>
        <taxon>Tracheophyta</taxon>
        <taxon>Spermatophyta</taxon>
        <taxon>Magnoliopsida</taxon>
        <taxon>Liliopsida</taxon>
        <taxon>Poales</taxon>
        <taxon>Poaceae</taxon>
        <taxon>PACMAD clade</taxon>
        <taxon>Arundinoideae</taxon>
        <taxon>Arundineae</taxon>
        <taxon>Arundo</taxon>
    </lineage>
</organism>
<reference evidence="2" key="2">
    <citation type="journal article" date="2015" name="Data Brief">
        <title>Shoot transcriptome of the giant reed, Arundo donax.</title>
        <authorList>
            <person name="Barrero R.A."/>
            <person name="Guerrero F.D."/>
            <person name="Moolhuijzen P."/>
            <person name="Goolsby J.A."/>
            <person name="Tidwell J."/>
            <person name="Bellgard S.E."/>
            <person name="Bellgard M.I."/>
        </authorList>
    </citation>
    <scope>NUCLEOTIDE SEQUENCE</scope>
    <source>
        <tissue evidence="2">Shoot tissue taken approximately 20 cm above the soil surface</tissue>
    </source>
</reference>